<evidence type="ECO:0000313" key="2">
    <source>
        <dbReference type="EMBL" id="OGD57184.1"/>
    </source>
</evidence>
<dbReference type="SUPFAM" id="SSF50346">
    <property type="entry name" value="PRC-barrel domain"/>
    <property type="match status" value="2"/>
</dbReference>
<evidence type="ECO:0000259" key="1">
    <source>
        <dbReference type="Pfam" id="PF05239"/>
    </source>
</evidence>
<gene>
    <name evidence="2" type="ORF">A2V71_02065</name>
</gene>
<reference evidence="2 3" key="1">
    <citation type="journal article" date="2016" name="Nat. Commun.">
        <title>Thousands of microbial genomes shed light on interconnected biogeochemical processes in an aquifer system.</title>
        <authorList>
            <person name="Anantharaman K."/>
            <person name="Brown C.T."/>
            <person name="Hug L.A."/>
            <person name="Sharon I."/>
            <person name="Castelle C.J."/>
            <person name="Probst A.J."/>
            <person name="Thomas B.C."/>
            <person name="Singh A."/>
            <person name="Wilkins M.J."/>
            <person name="Karaoz U."/>
            <person name="Brodie E.L."/>
            <person name="Williams K.H."/>
            <person name="Hubbard S.S."/>
            <person name="Banfield J.F."/>
        </authorList>
    </citation>
    <scope>NUCLEOTIDE SEQUENCE [LARGE SCALE GENOMIC DNA]</scope>
</reference>
<dbReference type="AlphaFoldDB" id="A0A1F5DQ56"/>
<protein>
    <recommendedName>
        <fullName evidence="1">PRC-barrel domain-containing protein</fullName>
    </recommendedName>
</protein>
<dbReference type="InterPro" id="IPR011033">
    <property type="entry name" value="PRC_barrel-like_sf"/>
</dbReference>
<dbReference type="Proteomes" id="UP000178764">
    <property type="component" value="Unassembled WGS sequence"/>
</dbReference>
<dbReference type="Pfam" id="PF05239">
    <property type="entry name" value="PRC"/>
    <property type="match status" value="1"/>
</dbReference>
<proteinExistence type="predicted"/>
<dbReference type="EMBL" id="MEZT01000005">
    <property type="protein sequence ID" value="OGD57184.1"/>
    <property type="molecule type" value="Genomic_DNA"/>
</dbReference>
<accession>A0A1F5DQ56</accession>
<name>A0A1F5DQ56_9BACT</name>
<evidence type="ECO:0000313" key="3">
    <source>
        <dbReference type="Proteomes" id="UP000178764"/>
    </source>
</evidence>
<dbReference type="InterPro" id="IPR027275">
    <property type="entry name" value="PRC-brl_dom"/>
</dbReference>
<feature type="domain" description="PRC-barrel" evidence="1">
    <location>
        <begin position="3"/>
        <end position="54"/>
    </location>
</feature>
<dbReference type="Gene3D" id="2.30.30.240">
    <property type="entry name" value="PRC-barrel domain"/>
    <property type="match status" value="1"/>
</dbReference>
<comment type="caution">
    <text evidence="2">The sequence shown here is derived from an EMBL/GenBank/DDBJ whole genome shotgun (WGS) entry which is preliminary data.</text>
</comment>
<sequence length="167" mass="18130">MFIEAKKLMGMPVAAMDTQSKIGEIREIIVDPENGRLLGFLIKEGGIFSSNKVLSAVDIREWDPNGIVTESVENLVPPQEIIRINDILKQKIFLIGMPAKTESGKSLGNVEDLLIDADASCVAKYYLKDLLGNSRVLTADKVVKIDKQVTFADDVGEIPTGAQGVTA</sequence>
<organism evidence="2 3">
    <name type="scientific">Candidatus Berkelbacteria bacterium RBG_13_40_8</name>
    <dbReference type="NCBI Taxonomy" id="1797467"/>
    <lineage>
        <taxon>Bacteria</taxon>
        <taxon>Candidatus Berkelbacteria</taxon>
    </lineage>
</organism>